<feature type="compositionally biased region" description="Low complexity" evidence="1">
    <location>
        <begin position="117"/>
        <end position="141"/>
    </location>
</feature>
<evidence type="ECO:0000313" key="3">
    <source>
        <dbReference type="EMBL" id="KAJ5489148.1"/>
    </source>
</evidence>
<sequence>MSSTDHPESGVADSSNALESGATTTTPQLSAHPEHDTTKSTAPSPVTSDTVAHVEPSPTSSAAAPQPSSEENAAATAPQHPATGGEPVDPIAATAATTPATDTVQSPAHDTANTSISTSQPPADTAATPAALPSSAESPSMESHEPKATAEPSSDPSEVEEGKETEHAGPALMITLLLTTGSRHPFTIDTKYLRKQSVSVENDDPFAMSVYTLKELIWREWRSDWETRPSSPSAIRLISFGKLLDDKSPLSDSRFSADHPNVVHMTVKPQEIIDEEDAKGAKSHMSREREASERSPGCRCIIQ</sequence>
<dbReference type="AlphaFoldDB" id="A0A9X0BY93"/>
<reference evidence="3" key="2">
    <citation type="journal article" date="2023" name="IMA Fungus">
        <title>Comparative genomic study of the Penicillium genus elucidates a diverse pangenome and 15 lateral gene transfer events.</title>
        <authorList>
            <person name="Petersen C."/>
            <person name="Sorensen T."/>
            <person name="Nielsen M.R."/>
            <person name="Sondergaard T.E."/>
            <person name="Sorensen J.L."/>
            <person name="Fitzpatrick D.A."/>
            <person name="Frisvad J.C."/>
            <person name="Nielsen K.L."/>
        </authorList>
    </citation>
    <scope>NUCLEOTIDE SEQUENCE</scope>
    <source>
        <strain evidence="3">IBT 30728</strain>
    </source>
</reference>
<evidence type="ECO:0000313" key="4">
    <source>
        <dbReference type="Proteomes" id="UP001148312"/>
    </source>
</evidence>
<evidence type="ECO:0000259" key="2">
    <source>
        <dbReference type="Pfam" id="PF13881"/>
    </source>
</evidence>
<feature type="compositionally biased region" description="Polar residues" evidence="1">
    <location>
        <begin position="39"/>
        <end position="50"/>
    </location>
</feature>
<dbReference type="Pfam" id="PF13881">
    <property type="entry name" value="Rad60-SLD_2"/>
    <property type="match status" value="1"/>
</dbReference>
<dbReference type="InterPro" id="IPR040015">
    <property type="entry name" value="UBL3-like"/>
</dbReference>
<dbReference type="Gene3D" id="3.10.20.90">
    <property type="entry name" value="Phosphatidylinositol 3-kinase Catalytic Subunit, Chain A, domain 1"/>
    <property type="match status" value="1"/>
</dbReference>
<protein>
    <recommendedName>
        <fullName evidence="2">UBL3-like ubiquitin domain-containing protein</fullName>
    </recommendedName>
</protein>
<gene>
    <name evidence="3" type="ORF">N7539_004038</name>
</gene>
<feature type="compositionally biased region" description="Low complexity" evidence="1">
    <location>
        <begin position="92"/>
        <end position="103"/>
    </location>
</feature>
<dbReference type="RefSeq" id="XP_056791181.1">
    <property type="nucleotide sequence ID" value="XM_056933640.1"/>
</dbReference>
<dbReference type="SUPFAM" id="SSF54236">
    <property type="entry name" value="Ubiquitin-like"/>
    <property type="match status" value="1"/>
</dbReference>
<keyword evidence="4" id="KW-1185">Reference proteome</keyword>
<organism evidence="3 4">
    <name type="scientific">Penicillium diatomitis</name>
    <dbReference type="NCBI Taxonomy" id="2819901"/>
    <lineage>
        <taxon>Eukaryota</taxon>
        <taxon>Fungi</taxon>
        <taxon>Dikarya</taxon>
        <taxon>Ascomycota</taxon>
        <taxon>Pezizomycotina</taxon>
        <taxon>Eurotiomycetes</taxon>
        <taxon>Eurotiomycetidae</taxon>
        <taxon>Eurotiales</taxon>
        <taxon>Aspergillaceae</taxon>
        <taxon>Penicillium</taxon>
    </lineage>
</organism>
<dbReference type="PANTHER" id="PTHR13169">
    <property type="entry name" value="UBIQUITIN-LIKE PROTEIN 3 HCG-1 PROTEIN"/>
    <property type="match status" value="1"/>
</dbReference>
<dbReference type="GeneID" id="81623889"/>
<feature type="region of interest" description="Disordered" evidence="1">
    <location>
        <begin position="1"/>
        <end position="169"/>
    </location>
</feature>
<reference evidence="3" key="1">
    <citation type="submission" date="2022-12" db="EMBL/GenBank/DDBJ databases">
        <authorList>
            <person name="Petersen C."/>
        </authorList>
    </citation>
    <scope>NUCLEOTIDE SEQUENCE</scope>
    <source>
        <strain evidence="3">IBT 30728</strain>
    </source>
</reference>
<name>A0A9X0BY93_9EURO</name>
<evidence type="ECO:0000256" key="1">
    <source>
        <dbReference type="SAM" id="MobiDB-lite"/>
    </source>
</evidence>
<feature type="compositionally biased region" description="Polar residues" evidence="1">
    <location>
        <begin position="104"/>
        <end position="116"/>
    </location>
</feature>
<dbReference type="PANTHER" id="PTHR13169:SF0">
    <property type="entry name" value="UBIQUITIN-LIKE PROTEIN 3"/>
    <property type="match status" value="1"/>
</dbReference>
<dbReference type="EMBL" id="JAPWDQ010000004">
    <property type="protein sequence ID" value="KAJ5489148.1"/>
    <property type="molecule type" value="Genomic_DNA"/>
</dbReference>
<feature type="domain" description="UBL3-like ubiquitin" evidence="2">
    <location>
        <begin position="206"/>
        <end position="282"/>
    </location>
</feature>
<feature type="compositionally biased region" description="Polar residues" evidence="1">
    <location>
        <begin position="12"/>
        <end position="29"/>
    </location>
</feature>
<comment type="caution">
    <text evidence="3">The sequence shown here is derived from an EMBL/GenBank/DDBJ whole genome shotgun (WGS) entry which is preliminary data.</text>
</comment>
<dbReference type="Proteomes" id="UP001148312">
    <property type="component" value="Unassembled WGS sequence"/>
</dbReference>
<feature type="compositionally biased region" description="Low complexity" evidence="1">
    <location>
        <begin position="55"/>
        <end position="75"/>
    </location>
</feature>
<dbReference type="InterPro" id="IPR039540">
    <property type="entry name" value="UBL3-like_ubiquitin_dom"/>
</dbReference>
<accession>A0A9X0BY93</accession>
<feature type="region of interest" description="Disordered" evidence="1">
    <location>
        <begin position="274"/>
        <end position="303"/>
    </location>
</feature>
<dbReference type="InterPro" id="IPR029071">
    <property type="entry name" value="Ubiquitin-like_domsf"/>
</dbReference>
<proteinExistence type="predicted"/>